<feature type="domain" description="Methyltransferase type 12" evidence="1">
    <location>
        <begin position="45"/>
        <end position="142"/>
    </location>
</feature>
<reference evidence="2 3" key="1">
    <citation type="submission" date="2017-11" db="EMBL/GenBank/DDBJ databases">
        <title>Genomic Encyclopedia of Archaeal and Bacterial Type Strains, Phase II (KMG-II): From Individual Species to Whole Genera.</title>
        <authorList>
            <person name="Goeker M."/>
        </authorList>
    </citation>
    <scope>NUCLEOTIDE SEQUENCE [LARGE SCALE GENOMIC DNA]</scope>
    <source>
        <strain evidence="2 3">DSM 27393</strain>
    </source>
</reference>
<evidence type="ECO:0000259" key="1">
    <source>
        <dbReference type="Pfam" id="PF08242"/>
    </source>
</evidence>
<protein>
    <submittedName>
        <fullName evidence="2">Methyltransferase family protein</fullName>
    </submittedName>
</protein>
<keyword evidence="2" id="KW-0808">Transferase</keyword>
<dbReference type="OrthoDB" id="3382693at2"/>
<dbReference type="EMBL" id="PGFF01000001">
    <property type="protein sequence ID" value="PJJ73641.1"/>
    <property type="molecule type" value="Genomic_DNA"/>
</dbReference>
<dbReference type="SUPFAM" id="SSF53335">
    <property type="entry name" value="S-adenosyl-L-methionine-dependent methyltransferases"/>
    <property type="match status" value="1"/>
</dbReference>
<gene>
    <name evidence="2" type="ORF">CLV46_3235</name>
</gene>
<dbReference type="PANTHER" id="PTHR43861">
    <property type="entry name" value="TRANS-ACONITATE 2-METHYLTRANSFERASE-RELATED"/>
    <property type="match status" value="1"/>
</dbReference>
<dbReference type="Proteomes" id="UP000228758">
    <property type="component" value="Unassembled WGS sequence"/>
</dbReference>
<comment type="caution">
    <text evidence="2">The sequence shown here is derived from an EMBL/GenBank/DDBJ whole genome shotgun (WGS) entry which is preliminary data.</text>
</comment>
<proteinExistence type="predicted"/>
<keyword evidence="3" id="KW-1185">Reference proteome</keyword>
<dbReference type="AlphaFoldDB" id="A0A2M9CP15"/>
<organism evidence="2 3">
    <name type="scientific">Diaminobutyricimonas aerilata</name>
    <dbReference type="NCBI Taxonomy" id="1162967"/>
    <lineage>
        <taxon>Bacteria</taxon>
        <taxon>Bacillati</taxon>
        <taxon>Actinomycetota</taxon>
        <taxon>Actinomycetes</taxon>
        <taxon>Micrococcales</taxon>
        <taxon>Microbacteriaceae</taxon>
        <taxon>Diaminobutyricimonas</taxon>
    </lineage>
</organism>
<evidence type="ECO:0000313" key="2">
    <source>
        <dbReference type="EMBL" id="PJJ73641.1"/>
    </source>
</evidence>
<dbReference type="GO" id="GO:0032259">
    <property type="term" value="P:methylation"/>
    <property type="evidence" value="ECO:0007669"/>
    <property type="project" value="UniProtKB-KW"/>
</dbReference>
<dbReference type="Gene3D" id="3.40.50.150">
    <property type="entry name" value="Vaccinia Virus protein VP39"/>
    <property type="match status" value="1"/>
</dbReference>
<accession>A0A2M9CP15</accession>
<dbReference type="InterPro" id="IPR029063">
    <property type="entry name" value="SAM-dependent_MTases_sf"/>
</dbReference>
<dbReference type="CDD" id="cd02440">
    <property type="entry name" value="AdoMet_MTases"/>
    <property type="match status" value="1"/>
</dbReference>
<sequence>MVGAEAAHARDHAEVLDLDADVVGHLEELTAWVGAHLRDEPTAVLDIGAGSGSGTLALAERFPRAEIVALDESAQMIDHLERAASASGLADRIRTVRADADEDWPAIGTFDLAWASSSLHHMRNPDRVLRSARAALAVDGVLAVVEMDGLPRFLPPESGSGRPGLEERCRAAMAGAGWNAHPDWSGHLRSAGFDLVEQRTFSYLRAPAPPLAWRYAERVFTNVRAHLADRLAPHDLEAIDELLDDRAPGSLAQRRDLVVRSARTIWLARRG</sequence>
<keyword evidence="2" id="KW-0489">Methyltransferase</keyword>
<dbReference type="PANTHER" id="PTHR43861:SF1">
    <property type="entry name" value="TRANS-ACONITATE 2-METHYLTRANSFERASE"/>
    <property type="match status" value="1"/>
</dbReference>
<dbReference type="InterPro" id="IPR013217">
    <property type="entry name" value="Methyltransf_12"/>
</dbReference>
<name>A0A2M9CP15_9MICO</name>
<dbReference type="GO" id="GO:0008168">
    <property type="term" value="F:methyltransferase activity"/>
    <property type="evidence" value="ECO:0007669"/>
    <property type="project" value="UniProtKB-KW"/>
</dbReference>
<dbReference type="Pfam" id="PF08242">
    <property type="entry name" value="Methyltransf_12"/>
    <property type="match status" value="1"/>
</dbReference>
<evidence type="ECO:0000313" key="3">
    <source>
        <dbReference type="Proteomes" id="UP000228758"/>
    </source>
</evidence>